<dbReference type="PANTHER" id="PTHR47660">
    <property type="entry name" value="TRANSCRIPTION FACTOR WITH C2H2 AND ZN(2)-CYS(6) DNA BINDING DOMAIN (EUROFUNG)-RELATED-RELATED"/>
    <property type="match status" value="1"/>
</dbReference>
<dbReference type="GeneID" id="28756858"/>
<dbReference type="SUPFAM" id="SSF57701">
    <property type="entry name" value="Zn2/Cys6 DNA-binding domain"/>
    <property type="match status" value="1"/>
</dbReference>
<evidence type="ECO:0000256" key="4">
    <source>
        <dbReference type="ARBA" id="ARBA00023163"/>
    </source>
</evidence>
<keyword evidence="1" id="KW-0479">Metal-binding</keyword>
<keyword evidence="2" id="KW-0862">Zinc</keyword>
<evidence type="ECO:0000256" key="1">
    <source>
        <dbReference type="ARBA" id="ARBA00022723"/>
    </source>
</evidence>
<dbReference type="SMART" id="SM00066">
    <property type="entry name" value="GAL4"/>
    <property type="match status" value="1"/>
</dbReference>
<proteinExistence type="predicted"/>
<reference evidence="8 9" key="1">
    <citation type="submission" date="2016-05" db="EMBL/GenBank/DDBJ databases">
        <title>Comparative analysis of secretome profiles of manganese(II)-oxidizing ascomycete fungi.</title>
        <authorList>
            <consortium name="DOE Joint Genome Institute"/>
            <person name="Zeiner C.A."/>
            <person name="Purvine S.O."/>
            <person name="Zink E.M."/>
            <person name="Wu S."/>
            <person name="Pasa-Tolic L."/>
            <person name="Chaput D.L."/>
            <person name="Haridas S."/>
            <person name="Grigoriev I.V."/>
            <person name="Santelli C.M."/>
            <person name="Hansel C.M."/>
        </authorList>
    </citation>
    <scope>NUCLEOTIDE SEQUENCE [LARGE SCALE GENOMIC DNA]</scope>
    <source>
        <strain evidence="8 9">AP3s5-JAC2a</strain>
    </source>
</reference>
<keyword evidence="3" id="KW-0805">Transcription regulation</keyword>
<dbReference type="PRINTS" id="PR00755">
    <property type="entry name" value="AFLATOXINBRP"/>
</dbReference>
<dbReference type="InterPro" id="IPR036864">
    <property type="entry name" value="Zn2-C6_fun-type_DNA-bd_sf"/>
</dbReference>
<sequence length="434" mass="49096">MTTRTQARACLHVQNMERVYRRACKACTATKRRCTKEIPSCLRCTTKGLSCSYPATRQIESSSLETITGLQETIAPLDVDQDYLFLDVDFNSVESILPTSDLYIMPFEDPYVSNELTPASDKLWFVTNDSWHIGHLGPGHGLEYIGEESLEVYVATVQGWFRQWTTDNTCPLIHRQLYQKHMPRCIQDAFTALNSYLNKTPATQKVVLQIIEDRARDLIYSYATQGPVVLPLLEHLARVQALLTYKLICLFDGDIRLRARAEAHELTLTSWDSLLWQRTTEEMTAGNLPSLSPYPPVPLTPWKAWCVVESIRRTCLTVRILQSVYATMRDGAAACPGGVVCTFGAGLWEAGNEREWRQRANGKRMFMQSLSVREWLGNEDPGSVDEFGHAVLLVTCGLERKGNWTDNGSASRRIREAGAGHRSPTDEFSRRYTT</sequence>
<dbReference type="EMBL" id="KV441556">
    <property type="protein sequence ID" value="OAG02404.1"/>
    <property type="molecule type" value="Genomic_DNA"/>
</dbReference>
<dbReference type="GO" id="GO:0008270">
    <property type="term" value="F:zinc ion binding"/>
    <property type="evidence" value="ECO:0007669"/>
    <property type="project" value="InterPro"/>
</dbReference>
<dbReference type="AlphaFoldDB" id="A0A177C3U0"/>
<dbReference type="GO" id="GO:0000981">
    <property type="term" value="F:DNA-binding transcription factor activity, RNA polymerase II-specific"/>
    <property type="evidence" value="ECO:0007669"/>
    <property type="project" value="InterPro"/>
</dbReference>
<feature type="region of interest" description="Disordered" evidence="6">
    <location>
        <begin position="407"/>
        <end position="434"/>
    </location>
</feature>
<dbReference type="Gene3D" id="4.10.240.10">
    <property type="entry name" value="Zn(2)-C6 fungal-type DNA-binding domain"/>
    <property type="match status" value="1"/>
</dbReference>
<evidence type="ECO:0000256" key="6">
    <source>
        <dbReference type="SAM" id="MobiDB-lite"/>
    </source>
</evidence>
<name>A0A177C3U0_9PLEO</name>
<accession>A0A177C3U0</accession>
<evidence type="ECO:0000313" key="8">
    <source>
        <dbReference type="EMBL" id="OAG02404.1"/>
    </source>
</evidence>
<organism evidence="8 9">
    <name type="scientific">Paraphaeosphaeria sporulosa</name>
    <dbReference type="NCBI Taxonomy" id="1460663"/>
    <lineage>
        <taxon>Eukaryota</taxon>
        <taxon>Fungi</taxon>
        <taxon>Dikarya</taxon>
        <taxon>Ascomycota</taxon>
        <taxon>Pezizomycotina</taxon>
        <taxon>Dothideomycetes</taxon>
        <taxon>Pleosporomycetidae</taxon>
        <taxon>Pleosporales</taxon>
        <taxon>Massarineae</taxon>
        <taxon>Didymosphaeriaceae</taxon>
        <taxon>Paraphaeosphaeria</taxon>
    </lineage>
</organism>
<dbReference type="PROSITE" id="PS00463">
    <property type="entry name" value="ZN2_CY6_FUNGAL_1"/>
    <property type="match status" value="1"/>
</dbReference>
<dbReference type="Proteomes" id="UP000077069">
    <property type="component" value="Unassembled WGS sequence"/>
</dbReference>
<evidence type="ECO:0000256" key="3">
    <source>
        <dbReference type="ARBA" id="ARBA00023015"/>
    </source>
</evidence>
<evidence type="ECO:0000313" key="9">
    <source>
        <dbReference type="Proteomes" id="UP000077069"/>
    </source>
</evidence>
<dbReference type="RefSeq" id="XP_018032769.1">
    <property type="nucleotide sequence ID" value="XM_018173372.1"/>
</dbReference>
<dbReference type="OrthoDB" id="5355161at2759"/>
<keyword evidence="5" id="KW-0539">Nucleus</keyword>
<evidence type="ECO:0000259" key="7">
    <source>
        <dbReference type="PROSITE" id="PS50048"/>
    </source>
</evidence>
<dbReference type="CDD" id="cd00067">
    <property type="entry name" value="GAL4"/>
    <property type="match status" value="1"/>
</dbReference>
<dbReference type="InterPro" id="IPR001138">
    <property type="entry name" value="Zn2Cys6_DnaBD"/>
</dbReference>
<evidence type="ECO:0000256" key="2">
    <source>
        <dbReference type="ARBA" id="ARBA00022833"/>
    </source>
</evidence>
<feature type="domain" description="Zn(2)-C6 fungal-type" evidence="7">
    <location>
        <begin position="23"/>
        <end position="53"/>
    </location>
</feature>
<keyword evidence="9" id="KW-1185">Reference proteome</keyword>
<protein>
    <recommendedName>
        <fullName evidence="7">Zn(2)-C6 fungal-type domain-containing protein</fullName>
    </recommendedName>
</protein>
<dbReference type="InParanoid" id="A0A177C3U0"/>
<evidence type="ECO:0000256" key="5">
    <source>
        <dbReference type="ARBA" id="ARBA00023242"/>
    </source>
</evidence>
<dbReference type="STRING" id="1460663.A0A177C3U0"/>
<dbReference type="Pfam" id="PF00172">
    <property type="entry name" value="Zn_clus"/>
    <property type="match status" value="1"/>
</dbReference>
<keyword evidence="4" id="KW-0804">Transcription</keyword>
<dbReference type="PANTHER" id="PTHR47660:SF3">
    <property type="entry name" value="FINGER DOMAIN PROTEIN, PUTATIVE (AFU_ORTHOLOGUE AFUA_4G03310)-RELATED"/>
    <property type="match status" value="1"/>
</dbReference>
<dbReference type="PROSITE" id="PS50048">
    <property type="entry name" value="ZN2_CY6_FUNGAL_2"/>
    <property type="match status" value="1"/>
</dbReference>
<feature type="compositionally biased region" description="Basic and acidic residues" evidence="6">
    <location>
        <begin position="413"/>
        <end position="434"/>
    </location>
</feature>
<gene>
    <name evidence="8" type="ORF">CC84DRAFT_1018847</name>
</gene>